<dbReference type="GO" id="GO:0003723">
    <property type="term" value="F:RNA binding"/>
    <property type="evidence" value="ECO:0007669"/>
    <property type="project" value="UniProtKB-KW"/>
</dbReference>
<evidence type="ECO:0000256" key="14">
    <source>
        <dbReference type="SAM" id="MobiDB-lite"/>
    </source>
</evidence>
<dbReference type="FunFam" id="3.40.50.150:FF:000124">
    <property type="entry name" value="HEN methyltransferase 1"/>
    <property type="match status" value="1"/>
</dbReference>
<dbReference type="Proteomes" id="UP000694523">
    <property type="component" value="Unplaced"/>
</dbReference>
<evidence type="ECO:0000256" key="12">
    <source>
        <dbReference type="ARBA" id="ARBA00035025"/>
    </source>
</evidence>
<comment type="catalytic activity">
    <reaction evidence="13">
        <text>small RNA 3'-end nucleotide + S-adenosyl-L-methionine = small RNA 3'-end 2'-O-methylnucleotide + S-adenosyl-L-homocysteine + H(+)</text>
        <dbReference type="Rhea" id="RHEA:37887"/>
        <dbReference type="Rhea" id="RHEA-COMP:10415"/>
        <dbReference type="Rhea" id="RHEA-COMP:10416"/>
        <dbReference type="ChEBI" id="CHEBI:15378"/>
        <dbReference type="ChEBI" id="CHEBI:57856"/>
        <dbReference type="ChEBI" id="CHEBI:59789"/>
        <dbReference type="ChEBI" id="CHEBI:74896"/>
        <dbReference type="ChEBI" id="CHEBI:74898"/>
        <dbReference type="EC" id="2.1.1.386"/>
    </reaction>
</comment>
<dbReference type="GO" id="GO:0046872">
    <property type="term" value="F:metal ion binding"/>
    <property type="evidence" value="ECO:0007669"/>
    <property type="project" value="UniProtKB-KW"/>
</dbReference>
<reference evidence="15" key="1">
    <citation type="submission" date="2025-08" db="UniProtKB">
        <authorList>
            <consortium name="Ensembl"/>
        </authorList>
    </citation>
    <scope>IDENTIFICATION</scope>
</reference>
<evidence type="ECO:0000313" key="16">
    <source>
        <dbReference type="Proteomes" id="UP000694523"/>
    </source>
</evidence>
<keyword evidence="4" id="KW-0489">Methyltransferase</keyword>
<comment type="cofactor">
    <cofactor evidence="1">
        <name>Mg(2+)</name>
        <dbReference type="ChEBI" id="CHEBI:18420"/>
    </cofactor>
</comment>
<evidence type="ECO:0000256" key="5">
    <source>
        <dbReference type="ARBA" id="ARBA00022679"/>
    </source>
</evidence>
<evidence type="ECO:0000256" key="2">
    <source>
        <dbReference type="ARBA" id="ARBA00009026"/>
    </source>
</evidence>
<dbReference type="Ensembl" id="ENSNMLT00000044060.1">
    <property type="protein sequence ID" value="ENSNMLP00000039586.1"/>
    <property type="gene ID" value="ENSNMLG00000024394.1"/>
</dbReference>
<dbReference type="EC" id="2.1.1.386" evidence="12"/>
<evidence type="ECO:0000313" key="15">
    <source>
        <dbReference type="Ensembl" id="ENSNMLP00000039586.1"/>
    </source>
</evidence>
<evidence type="ECO:0000256" key="8">
    <source>
        <dbReference type="ARBA" id="ARBA00022842"/>
    </source>
</evidence>
<dbReference type="GO" id="GO:0005737">
    <property type="term" value="C:cytoplasm"/>
    <property type="evidence" value="ECO:0007669"/>
    <property type="project" value="TreeGrafter"/>
</dbReference>
<dbReference type="PANTHER" id="PTHR21404:SF3">
    <property type="entry name" value="SMALL RNA 2'-O-METHYLTRANSFERASE"/>
    <property type="match status" value="1"/>
</dbReference>
<keyword evidence="6" id="KW-0949">S-adenosyl-L-methionine</keyword>
<protein>
    <recommendedName>
        <fullName evidence="3">Small RNA 2'-O-methyltransferase</fullName>
        <ecNumber evidence="12">2.1.1.386</ecNumber>
    </recommendedName>
    <alternativeName>
        <fullName evidence="11">HEN1 methyltransferase homolog 1</fullName>
    </alternativeName>
</protein>
<keyword evidence="16" id="KW-1185">Reference proteome</keyword>
<dbReference type="PANTHER" id="PTHR21404">
    <property type="entry name" value="HEN1"/>
    <property type="match status" value="1"/>
</dbReference>
<dbReference type="GO" id="GO:0030422">
    <property type="term" value="P:siRNA processing"/>
    <property type="evidence" value="ECO:0007669"/>
    <property type="project" value="TreeGrafter"/>
</dbReference>
<evidence type="ECO:0000256" key="10">
    <source>
        <dbReference type="ARBA" id="ARBA00023158"/>
    </source>
</evidence>
<dbReference type="GO" id="GO:0001510">
    <property type="term" value="P:RNA methylation"/>
    <property type="evidence" value="ECO:0007669"/>
    <property type="project" value="InterPro"/>
</dbReference>
<evidence type="ECO:0000256" key="1">
    <source>
        <dbReference type="ARBA" id="ARBA00001946"/>
    </source>
</evidence>
<evidence type="ECO:0000256" key="4">
    <source>
        <dbReference type="ARBA" id="ARBA00022603"/>
    </source>
</evidence>
<dbReference type="Gene3D" id="3.40.50.150">
    <property type="entry name" value="Vaccinia Virus protein VP39"/>
    <property type="match status" value="1"/>
</dbReference>
<organism evidence="15 16">
    <name type="scientific">Neogobius melanostomus</name>
    <name type="common">round goby</name>
    <dbReference type="NCBI Taxonomy" id="47308"/>
    <lineage>
        <taxon>Eukaryota</taxon>
        <taxon>Metazoa</taxon>
        <taxon>Chordata</taxon>
        <taxon>Craniata</taxon>
        <taxon>Vertebrata</taxon>
        <taxon>Euteleostomi</taxon>
        <taxon>Actinopterygii</taxon>
        <taxon>Neopterygii</taxon>
        <taxon>Teleostei</taxon>
        <taxon>Neoteleostei</taxon>
        <taxon>Acanthomorphata</taxon>
        <taxon>Gobiaria</taxon>
        <taxon>Gobiiformes</taxon>
        <taxon>Gobioidei</taxon>
        <taxon>Gobiidae</taxon>
        <taxon>Benthophilinae</taxon>
        <taxon>Neogobiini</taxon>
        <taxon>Neogobius</taxon>
    </lineage>
</organism>
<evidence type="ECO:0000256" key="6">
    <source>
        <dbReference type="ARBA" id="ARBA00022691"/>
    </source>
</evidence>
<dbReference type="GO" id="GO:0090486">
    <property type="term" value="F:small RNA 2'-O-methyltransferase activity"/>
    <property type="evidence" value="ECO:0007669"/>
    <property type="project" value="UniProtKB-EC"/>
</dbReference>
<name>A0A8C6UWF8_9GOBI</name>
<dbReference type="GO" id="GO:0034587">
    <property type="term" value="P:piRNA processing"/>
    <property type="evidence" value="ECO:0007669"/>
    <property type="project" value="TreeGrafter"/>
</dbReference>
<evidence type="ECO:0000256" key="13">
    <source>
        <dbReference type="ARBA" id="ARBA00048418"/>
    </source>
</evidence>
<dbReference type="GO" id="GO:0005634">
    <property type="term" value="C:nucleus"/>
    <property type="evidence" value="ECO:0007669"/>
    <property type="project" value="TreeGrafter"/>
</dbReference>
<keyword evidence="8" id="KW-0460">Magnesium</keyword>
<keyword evidence="9" id="KW-0694">RNA-binding</keyword>
<feature type="region of interest" description="Disordered" evidence="14">
    <location>
        <begin position="269"/>
        <end position="306"/>
    </location>
</feature>
<sequence>MEPFFNPPLHKQRHQFVIDFIKKNKTKKVVDLGCCECTLLKKLKFHREIEHLVGVDIDEATVKRKMHSLAPISTDYLQPGYEQLCVEMYQGSVTERDARLRGFDLALSIELIEHLPVPDVERFSEVLFGYMAPVHAIISTPNSDFNPLLPGLRGFRHPDHKFEWTRQEFQSWAEKVCADFGYEVDITGVGKAPDGGQEQFGFCSQIAVFHQLTSGCNMFDQSQGQGETSYTLLYSVNYPTLRDNNVLRRVLVSEVLFWAESMKRRWTEAKHTEERGEGLMTKHSAACGEGSPTEDQRRSASHSGEESDVWCTNRRTRYQSGATRSVQSVPVPLFLLWVSCPRVSSLCGSLSNLRQYLTDEPLVRLSPDGYALLLEQEADEEELFDEDPDDSGYAEVGLNQTLTSVALENWEED</sequence>
<accession>A0A8C6UWF8</accession>
<keyword evidence="5" id="KW-0808">Transferase</keyword>
<evidence type="ECO:0000256" key="7">
    <source>
        <dbReference type="ARBA" id="ARBA00022723"/>
    </source>
</evidence>
<dbReference type="SUPFAM" id="SSF53335">
    <property type="entry name" value="S-adenosyl-L-methionine-dependent methyltransferases"/>
    <property type="match status" value="1"/>
</dbReference>
<evidence type="ECO:0000256" key="3">
    <source>
        <dbReference type="ARBA" id="ARBA00021330"/>
    </source>
</evidence>
<comment type="similarity">
    <text evidence="2">Belongs to the methyltransferase superfamily. HEN1 family.</text>
</comment>
<dbReference type="InterPro" id="IPR029063">
    <property type="entry name" value="SAM-dependent_MTases_sf"/>
</dbReference>
<evidence type="ECO:0000256" key="11">
    <source>
        <dbReference type="ARBA" id="ARBA00029981"/>
    </source>
</evidence>
<keyword evidence="10" id="KW-0943">RNA-mediated gene silencing</keyword>
<reference evidence="15" key="2">
    <citation type="submission" date="2025-09" db="UniProtKB">
        <authorList>
            <consortium name="Ensembl"/>
        </authorList>
    </citation>
    <scope>IDENTIFICATION</scope>
</reference>
<dbReference type="InterPro" id="IPR026610">
    <property type="entry name" value="Hen1"/>
</dbReference>
<evidence type="ECO:0000256" key="9">
    <source>
        <dbReference type="ARBA" id="ARBA00022884"/>
    </source>
</evidence>
<keyword evidence="7" id="KW-0479">Metal-binding</keyword>
<dbReference type="AlphaFoldDB" id="A0A8C6UWF8"/>
<proteinExistence type="inferred from homology"/>